<dbReference type="Gene3D" id="3.30.390.10">
    <property type="entry name" value="Enolase-like, N-terminal domain"/>
    <property type="match status" value="1"/>
</dbReference>
<dbReference type="InterPro" id="IPR046945">
    <property type="entry name" value="RHMD-like"/>
</dbReference>
<dbReference type="InterPro" id="IPR013341">
    <property type="entry name" value="Mandelate_racemase_N_dom"/>
</dbReference>
<reference evidence="5 6" key="1">
    <citation type="submission" date="2019-09" db="EMBL/GenBank/DDBJ databases">
        <title>Draft genome sequence of Ginsengibacter sp. BR5-29.</title>
        <authorList>
            <person name="Im W.-T."/>
        </authorList>
    </citation>
    <scope>NUCLEOTIDE SEQUENCE [LARGE SCALE GENOMIC DNA]</scope>
    <source>
        <strain evidence="5 6">BR5-29</strain>
    </source>
</reference>
<dbReference type="Proteomes" id="UP000326903">
    <property type="component" value="Unassembled WGS sequence"/>
</dbReference>
<dbReference type="AlphaFoldDB" id="A0A5J5IMT9"/>
<dbReference type="PANTHER" id="PTHR13794:SF58">
    <property type="entry name" value="MITOCHONDRIAL ENOLASE SUPERFAMILY MEMBER 1"/>
    <property type="match status" value="1"/>
</dbReference>
<protein>
    <submittedName>
        <fullName evidence="5">Mandelate racemase</fullName>
    </submittedName>
</protein>
<proteinExistence type="predicted"/>
<dbReference type="PANTHER" id="PTHR13794">
    <property type="entry name" value="ENOLASE SUPERFAMILY, MANDELATE RACEMASE"/>
    <property type="match status" value="1"/>
</dbReference>
<dbReference type="Pfam" id="PF13378">
    <property type="entry name" value="MR_MLE_C"/>
    <property type="match status" value="1"/>
</dbReference>
<evidence type="ECO:0000313" key="5">
    <source>
        <dbReference type="EMBL" id="KAA9042289.1"/>
    </source>
</evidence>
<dbReference type="GO" id="GO:0016836">
    <property type="term" value="F:hydro-lyase activity"/>
    <property type="evidence" value="ECO:0007669"/>
    <property type="project" value="TreeGrafter"/>
</dbReference>
<name>A0A5J5IMT9_9BACT</name>
<dbReference type="GO" id="GO:0016854">
    <property type="term" value="F:racemase and epimerase activity"/>
    <property type="evidence" value="ECO:0007669"/>
    <property type="project" value="UniProtKB-ARBA"/>
</dbReference>
<evidence type="ECO:0000313" key="6">
    <source>
        <dbReference type="Proteomes" id="UP000326903"/>
    </source>
</evidence>
<dbReference type="InterPro" id="IPR029017">
    <property type="entry name" value="Enolase-like_N"/>
</dbReference>
<organism evidence="5 6">
    <name type="scientific">Ginsengibacter hankyongi</name>
    <dbReference type="NCBI Taxonomy" id="2607284"/>
    <lineage>
        <taxon>Bacteria</taxon>
        <taxon>Pseudomonadati</taxon>
        <taxon>Bacteroidota</taxon>
        <taxon>Chitinophagia</taxon>
        <taxon>Chitinophagales</taxon>
        <taxon>Chitinophagaceae</taxon>
        <taxon>Ginsengibacter</taxon>
    </lineage>
</organism>
<dbReference type="EMBL" id="VYQF01000001">
    <property type="protein sequence ID" value="KAA9042289.1"/>
    <property type="molecule type" value="Genomic_DNA"/>
</dbReference>
<dbReference type="InterPro" id="IPR018110">
    <property type="entry name" value="Mandel_Rmase/mucon_lact_enz_CS"/>
</dbReference>
<evidence type="ECO:0000256" key="1">
    <source>
        <dbReference type="ARBA" id="ARBA00001946"/>
    </source>
</evidence>
<dbReference type="InterPro" id="IPR013342">
    <property type="entry name" value="Mandelate_racemase_C"/>
</dbReference>
<sequence>MVLVEIKGGGKTGIGYTYGHEATGIIIEKTLKKLVLKKNAMNIESITSALIRAIRNNGNTGIAMMAVSAVDNALWDLKAKIFDVPLCSLLGQAKDEMLIYGSGGFTSYNDKQLENQLGGWASEGIRYVKMKIGTHPADDVSRVKKAREAIGKNTGLFVDANGAYTVKQALGKARSFAEYDVSWYEEPVTSDNLQGLCFIREHAPYKMNIAAGEYGYNLPYFDKMIHQGAVDILQADATRCGGISYYIKAGNLAEAYEIPFSSHCAPALHLHASVTLKNFYIGEYFYDHVRIEKMLFDGVMPSKNGCLVPDLQRAGVGLEFKHSDAEKYKI</sequence>
<dbReference type="SMART" id="SM00922">
    <property type="entry name" value="MR_MLE"/>
    <property type="match status" value="1"/>
</dbReference>
<dbReference type="GO" id="GO:0000287">
    <property type="term" value="F:magnesium ion binding"/>
    <property type="evidence" value="ECO:0007669"/>
    <property type="project" value="TreeGrafter"/>
</dbReference>
<comment type="cofactor">
    <cofactor evidence="1">
        <name>Mg(2+)</name>
        <dbReference type="ChEBI" id="CHEBI:18420"/>
    </cofactor>
</comment>
<accession>A0A5J5IMT9</accession>
<dbReference type="GO" id="GO:0009063">
    <property type="term" value="P:amino acid catabolic process"/>
    <property type="evidence" value="ECO:0007669"/>
    <property type="project" value="InterPro"/>
</dbReference>
<feature type="domain" description="Mandelate racemase/muconate lactonizing enzyme C-terminal" evidence="4">
    <location>
        <begin position="110"/>
        <end position="206"/>
    </location>
</feature>
<dbReference type="SUPFAM" id="SSF54826">
    <property type="entry name" value="Enolase N-terminal domain-like"/>
    <property type="match status" value="1"/>
</dbReference>
<dbReference type="Gene3D" id="3.20.20.120">
    <property type="entry name" value="Enolase-like C-terminal domain"/>
    <property type="match status" value="1"/>
</dbReference>
<keyword evidence="2" id="KW-0479">Metal-binding</keyword>
<evidence type="ECO:0000259" key="4">
    <source>
        <dbReference type="SMART" id="SM00922"/>
    </source>
</evidence>
<keyword evidence="3" id="KW-0460">Magnesium</keyword>
<evidence type="ECO:0000256" key="3">
    <source>
        <dbReference type="ARBA" id="ARBA00022842"/>
    </source>
</evidence>
<dbReference type="SUPFAM" id="SSF51604">
    <property type="entry name" value="Enolase C-terminal domain-like"/>
    <property type="match status" value="1"/>
</dbReference>
<keyword evidence="6" id="KW-1185">Reference proteome</keyword>
<dbReference type="Pfam" id="PF02746">
    <property type="entry name" value="MR_MLE_N"/>
    <property type="match status" value="1"/>
</dbReference>
<comment type="caution">
    <text evidence="5">The sequence shown here is derived from an EMBL/GenBank/DDBJ whole genome shotgun (WGS) entry which is preliminary data.</text>
</comment>
<dbReference type="InterPro" id="IPR036849">
    <property type="entry name" value="Enolase-like_C_sf"/>
</dbReference>
<gene>
    <name evidence="5" type="ORF">FW778_07150</name>
</gene>
<dbReference type="InterPro" id="IPR029065">
    <property type="entry name" value="Enolase_C-like"/>
</dbReference>
<evidence type="ECO:0000256" key="2">
    <source>
        <dbReference type="ARBA" id="ARBA00022723"/>
    </source>
</evidence>
<dbReference type="PROSITE" id="PS00908">
    <property type="entry name" value="MR_MLE_1"/>
    <property type="match status" value="1"/>
</dbReference>
<dbReference type="GO" id="GO:0016052">
    <property type="term" value="P:carbohydrate catabolic process"/>
    <property type="evidence" value="ECO:0007669"/>
    <property type="project" value="TreeGrafter"/>
</dbReference>
<dbReference type="SFLD" id="SFLDS00001">
    <property type="entry name" value="Enolase"/>
    <property type="match status" value="1"/>
</dbReference>
<dbReference type="SFLD" id="SFLDG00179">
    <property type="entry name" value="mandelate_racemase"/>
    <property type="match status" value="1"/>
</dbReference>